<dbReference type="Proteomes" id="UP001165190">
    <property type="component" value="Unassembled WGS sequence"/>
</dbReference>
<protein>
    <submittedName>
        <fullName evidence="1">Uncharacterized protein</fullName>
    </submittedName>
</protein>
<comment type="caution">
    <text evidence="1">The sequence shown here is derived from an EMBL/GenBank/DDBJ whole genome shotgun (WGS) entry which is preliminary data.</text>
</comment>
<reference evidence="1" key="1">
    <citation type="submission" date="2023-05" db="EMBL/GenBank/DDBJ databases">
        <title>Genome and transcriptome analyses reveal genes involved in the formation of fine ridges on petal epidermal cells in Hibiscus trionum.</title>
        <authorList>
            <person name="Koshimizu S."/>
            <person name="Masuda S."/>
            <person name="Ishii T."/>
            <person name="Shirasu K."/>
            <person name="Hoshino A."/>
            <person name="Arita M."/>
        </authorList>
    </citation>
    <scope>NUCLEOTIDE SEQUENCE</scope>
    <source>
        <strain evidence="1">Hamamatsu line</strain>
    </source>
</reference>
<dbReference type="EMBL" id="BSYR01000026">
    <property type="protein sequence ID" value="GMI95093.1"/>
    <property type="molecule type" value="Genomic_DNA"/>
</dbReference>
<evidence type="ECO:0000313" key="1">
    <source>
        <dbReference type="EMBL" id="GMI95093.1"/>
    </source>
</evidence>
<name>A0A9W7IJ11_HIBTR</name>
<dbReference type="OrthoDB" id="999913at2759"/>
<evidence type="ECO:0000313" key="2">
    <source>
        <dbReference type="Proteomes" id="UP001165190"/>
    </source>
</evidence>
<dbReference type="AlphaFoldDB" id="A0A9W7IJ11"/>
<organism evidence="1 2">
    <name type="scientific">Hibiscus trionum</name>
    <name type="common">Flower of an hour</name>
    <dbReference type="NCBI Taxonomy" id="183268"/>
    <lineage>
        <taxon>Eukaryota</taxon>
        <taxon>Viridiplantae</taxon>
        <taxon>Streptophyta</taxon>
        <taxon>Embryophyta</taxon>
        <taxon>Tracheophyta</taxon>
        <taxon>Spermatophyta</taxon>
        <taxon>Magnoliopsida</taxon>
        <taxon>eudicotyledons</taxon>
        <taxon>Gunneridae</taxon>
        <taxon>Pentapetalae</taxon>
        <taxon>rosids</taxon>
        <taxon>malvids</taxon>
        <taxon>Malvales</taxon>
        <taxon>Malvaceae</taxon>
        <taxon>Malvoideae</taxon>
        <taxon>Hibiscus</taxon>
    </lineage>
</organism>
<keyword evidence="2" id="KW-1185">Reference proteome</keyword>
<gene>
    <name evidence="1" type="ORF">HRI_003178600</name>
</gene>
<accession>A0A9W7IJ11</accession>
<proteinExistence type="predicted"/>
<sequence length="89" mass="10009">MELSVDFYVLPLEGTEMVLGVVLMATLGPVTMDFSKLTFEFKQGNKEHRWQGESSMGPQPVQLQTLRRLNDIKGVVAYFSTTITRGKRG</sequence>